<evidence type="ECO:0000313" key="3">
    <source>
        <dbReference type="EMBL" id="MWA01624.1"/>
    </source>
</evidence>
<comment type="caution">
    <text evidence="3">The sequence shown here is derived from an EMBL/GenBank/DDBJ whole genome shotgun (WGS) entry which is preliminary data.</text>
</comment>
<proteinExistence type="predicted"/>
<dbReference type="EMBL" id="WBMS02000010">
    <property type="protein sequence ID" value="MWA01624.1"/>
    <property type="molecule type" value="Genomic_DNA"/>
</dbReference>
<dbReference type="InterPro" id="IPR045851">
    <property type="entry name" value="AMP-bd_C_sf"/>
</dbReference>
<protein>
    <submittedName>
        <fullName evidence="3">AMP-binding protein</fullName>
    </submittedName>
</protein>
<feature type="domain" description="AMP-dependent synthetase/ligase" evidence="1">
    <location>
        <begin position="15"/>
        <end position="379"/>
    </location>
</feature>
<dbReference type="InterPro" id="IPR050237">
    <property type="entry name" value="ATP-dep_AMP-bd_enzyme"/>
</dbReference>
<dbReference type="PRINTS" id="PR00154">
    <property type="entry name" value="AMPBINDING"/>
</dbReference>
<dbReference type="GO" id="GO:0016878">
    <property type="term" value="F:acid-thiol ligase activity"/>
    <property type="evidence" value="ECO:0007669"/>
    <property type="project" value="UniProtKB-ARBA"/>
</dbReference>
<sequence>MLRLELIQPVPHLLAEQAERFGDKVAFRDDRRSVGYADLERRTARLAGHLRSLGVARGDRVLIYMDDRVETAESYLATPRCGAVGVCVNPGAALPEIGYMLDNSGARAVITDGEHVEAVRALLAQRTATGAIPILVVTDDTPPAGTVSYERLMCSAPALPASDDLGLDDVAWMLYTSGTTGRPKGVLLTQRGCLWVVAACWAPIVGLSADDRVLCPLPLFHSYALVLCVLGVFAVGASERILGGFSPTRVLEELDDGPYTVLPGVPTMFQYLLNAAGDGPVRTGRLRLCVSAGAIMPGPLNEAFEQVFGVRLLEGYGITETSTMVTMNWPTGGRVMGSCGLPLPGVAVRLVDPMTGDDVEAGGEGELWVKGPLVMAGYHGRPEATAEALRHGWYRTGDLARCDANGFITISGRIKELIIRGGENIYPAEIELVLLDAPGVADAAVVGRLHPELGEVPVAFVVPERPGALDVSAAVAECRRRLSSFKVPERFVEVDHIPRTGSGKIQRHRLAEGLQPPAGGEQG</sequence>
<evidence type="ECO:0000259" key="2">
    <source>
        <dbReference type="Pfam" id="PF13193"/>
    </source>
</evidence>
<dbReference type="InterPro" id="IPR020845">
    <property type="entry name" value="AMP-binding_CS"/>
</dbReference>
<dbReference type="InterPro" id="IPR020459">
    <property type="entry name" value="AMP-binding"/>
</dbReference>
<dbReference type="InterPro" id="IPR025110">
    <property type="entry name" value="AMP-bd_C"/>
</dbReference>
<dbReference type="Proteomes" id="UP000462055">
    <property type="component" value="Unassembled WGS sequence"/>
</dbReference>
<gene>
    <name evidence="3" type="ORF">F8568_014810</name>
</gene>
<dbReference type="InterPro" id="IPR000873">
    <property type="entry name" value="AMP-dep_synth/lig_dom"/>
</dbReference>
<dbReference type="SUPFAM" id="SSF56801">
    <property type="entry name" value="Acetyl-CoA synthetase-like"/>
    <property type="match status" value="1"/>
</dbReference>
<reference evidence="3" key="1">
    <citation type="submission" date="2019-12" db="EMBL/GenBank/DDBJ databases">
        <title>Actinomadura physcomitrii sp. nov., a novel actinomycete isolated from moss [Physcomitrium sphaericum (Ludw) Fuernr].</title>
        <authorList>
            <person name="Zhuang X."/>
        </authorList>
    </citation>
    <scope>NUCLEOTIDE SEQUENCE [LARGE SCALE GENOMIC DNA]</scope>
    <source>
        <strain evidence="3">LD22</strain>
    </source>
</reference>
<dbReference type="Gene3D" id="3.30.300.30">
    <property type="match status" value="1"/>
</dbReference>
<dbReference type="Pfam" id="PF13193">
    <property type="entry name" value="AMP-binding_C"/>
    <property type="match status" value="1"/>
</dbReference>
<dbReference type="AlphaFoldDB" id="A0A6I4MBL3"/>
<dbReference type="Gene3D" id="3.40.50.12780">
    <property type="entry name" value="N-terminal domain of ligase-like"/>
    <property type="match status" value="1"/>
</dbReference>
<dbReference type="RefSeq" id="WP_151594121.1">
    <property type="nucleotide sequence ID" value="NZ_WBMS02000010.1"/>
</dbReference>
<dbReference type="PANTHER" id="PTHR43767">
    <property type="entry name" value="LONG-CHAIN-FATTY-ACID--COA LIGASE"/>
    <property type="match status" value="1"/>
</dbReference>
<keyword evidence="4" id="KW-1185">Reference proteome</keyword>
<organism evidence="3 4">
    <name type="scientific">Actinomadura physcomitrii</name>
    <dbReference type="NCBI Taxonomy" id="2650748"/>
    <lineage>
        <taxon>Bacteria</taxon>
        <taxon>Bacillati</taxon>
        <taxon>Actinomycetota</taxon>
        <taxon>Actinomycetes</taxon>
        <taxon>Streptosporangiales</taxon>
        <taxon>Thermomonosporaceae</taxon>
        <taxon>Actinomadura</taxon>
    </lineage>
</organism>
<name>A0A6I4MBL3_9ACTN</name>
<dbReference type="Pfam" id="PF00501">
    <property type="entry name" value="AMP-binding"/>
    <property type="match status" value="1"/>
</dbReference>
<dbReference type="InterPro" id="IPR042099">
    <property type="entry name" value="ANL_N_sf"/>
</dbReference>
<feature type="domain" description="AMP-binding enzyme C-terminal" evidence="2">
    <location>
        <begin position="429"/>
        <end position="504"/>
    </location>
</feature>
<evidence type="ECO:0000313" key="4">
    <source>
        <dbReference type="Proteomes" id="UP000462055"/>
    </source>
</evidence>
<dbReference type="PANTHER" id="PTHR43767:SF1">
    <property type="entry name" value="NONRIBOSOMAL PEPTIDE SYNTHASE PES1 (EUROFUNG)-RELATED"/>
    <property type="match status" value="1"/>
</dbReference>
<accession>A0A6I4MBL3</accession>
<evidence type="ECO:0000259" key="1">
    <source>
        <dbReference type="Pfam" id="PF00501"/>
    </source>
</evidence>
<dbReference type="PROSITE" id="PS00455">
    <property type="entry name" value="AMP_BINDING"/>
    <property type="match status" value="1"/>
</dbReference>